<dbReference type="RefSeq" id="YP_009151955.1">
    <property type="nucleotide sequence ID" value="NC_027378.1"/>
</dbReference>
<proteinExistence type="predicted"/>
<dbReference type="EMBL" id="KM236243">
    <property type="protein sequence ID" value="AIW03874.1"/>
    <property type="molecule type" value="Genomic_DNA"/>
</dbReference>
<keyword evidence="2" id="KW-1185">Reference proteome</keyword>
<name>A0A0A0RQE3_9CAUD</name>
<protein>
    <submittedName>
        <fullName evidence="1">Uncharacterized protein</fullName>
    </submittedName>
</protein>
<dbReference type="Pfam" id="PF13554">
    <property type="entry name" value="Phage_tail_terminator_5"/>
    <property type="match status" value="1"/>
</dbReference>
<dbReference type="OrthoDB" id="10496at10239"/>
<dbReference type="GeneID" id="24608622"/>
<dbReference type="Gene3D" id="3.30.2000.20">
    <property type="match status" value="1"/>
</dbReference>
<evidence type="ECO:0000313" key="1">
    <source>
        <dbReference type="EMBL" id="AIW03874.1"/>
    </source>
</evidence>
<reference evidence="1 2" key="1">
    <citation type="submission" date="2014-07" db="EMBL/GenBank/DDBJ databases">
        <title>The Complete Genome of Enterotoxigenic Escherichia coli Siphophage Seurat.</title>
        <authorList>
            <person name="Doan D.P."/>
            <person name="Lessor L.E."/>
            <person name="Hernandez A.C."/>
            <person name="Everett G.F.K."/>
        </authorList>
    </citation>
    <scope>NUCLEOTIDE SEQUENCE [LARGE SCALE GENOMIC DNA]</scope>
</reference>
<gene>
    <name evidence="1" type="ORF">CPT_Seurat11</name>
</gene>
<evidence type="ECO:0000313" key="2">
    <source>
        <dbReference type="Proteomes" id="UP000030205"/>
    </source>
</evidence>
<sequence length="149" mass="16749">MLGYDFINDAFNKMLREAVGPDIGIAWKNKKFTPKANQMWLKAINAPASTYAATLGDNGLNEIPGFYQITVYSPLNTGTSKQNQILDSIRKKFKLGLRIPCPDDHTLRIVSLDFSQGGQTSLNDFTKGGVEDNWDVNFITIYWSAREPR</sequence>
<dbReference type="InterPro" id="IPR025395">
    <property type="entry name" value="Phage_tail_terminator-like"/>
</dbReference>
<dbReference type="Proteomes" id="UP000030205">
    <property type="component" value="Segment"/>
</dbReference>
<accession>A0A0A0RQE3</accession>
<organism evidence="1 2">
    <name type="scientific">Escherichia phage Seurat</name>
    <dbReference type="NCBI Taxonomy" id="1540098"/>
    <lineage>
        <taxon>Viruses</taxon>
        <taxon>Duplodnaviria</taxon>
        <taxon>Heunggongvirae</taxon>
        <taxon>Uroviricota</taxon>
        <taxon>Caudoviricetes</taxon>
        <taxon>Queuovirinae</taxon>
        <taxon>Seuratvirus</taxon>
        <taxon>Seuratvirus seurat</taxon>
    </lineage>
</organism>
<dbReference type="KEGG" id="vg:24608622"/>